<dbReference type="Proteomes" id="UP001141434">
    <property type="component" value="Unassembled WGS sequence"/>
</dbReference>
<protein>
    <recommendedName>
        <fullName evidence="1">F-box domain-containing protein</fullName>
    </recommendedName>
</protein>
<dbReference type="Gene3D" id="1.20.1280.50">
    <property type="match status" value="1"/>
</dbReference>
<accession>A0A9W9F182</accession>
<reference evidence="2" key="1">
    <citation type="submission" date="2022-11" db="EMBL/GenBank/DDBJ databases">
        <authorList>
            <person name="Petersen C."/>
        </authorList>
    </citation>
    <scope>NUCLEOTIDE SEQUENCE</scope>
    <source>
        <strain evidence="2">IBT 34128</strain>
    </source>
</reference>
<dbReference type="Pfam" id="PF12937">
    <property type="entry name" value="F-box-like"/>
    <property type="match status" value="1"/>
</dbReference>
<dbReference type="GeneID" id="81396288"/>
<proteinExistence type="predicted"/>
<evidence type="ECO:0000313" key="2">
    <source>
        <dbReference type="EMBL" id="KAJ5091722.1"/>
    </source>
</evidence>
<name>A0A9W9F182_9EURO</name>
<organism evidence="2 3">
    <name type="scientific">Penicillium alfredii</name>
    <dbReference type="NCBI Taxonomy" id="1506179"/>
    <lineage>
        <taxon>Eukaryota</taxon>
        <taxon>Fungi</taxon>
        <taxon>Dikarya</taxon>
        <taxon>Ascomycota</taxon>
        <taxon>Pezizomycotina</taxon>
        <taxon>Eurotiomycetes</taxon>
        <taxon>Eurotiomycetidae</taxon>
        <taxon>Eurotiales</taxon>
        <taxon>Aspergillaceae</taxon>
        <taxon>Penicillium</taxon>
    </lineage>
</organism>
<dbReference type="CDD" id="cd09917">
    <property type="entry name" value="F-box_SF"/>
    <property type="match status" value="1"/>
</dbReference>
<feature type="domain" description="F-box" evidence="1">
    <location>
        <begin position="7"/>
        <end position="59"/>
    </location>
</feature>
<dbReference type="AlphaFoldDB" id="A0A9W9F182"/>
<reference evidence="2" key="2">
    <citation type="journal article" date="2023" name="IMA Fungus">
        <title>Comparative genomic study of the Penicillium genus elucidates a diverse pangenome and 15 lateral gene transfer events.</title>
        <authorList>
            <person name="Petersen C."/>
            <person name="Sorensen T."/>
            <person name="Nielsen M.R."/>
            <person name="Sondergaard T.E."/>
            <person name="Sorensen J.L."/>
            <person name="Fitzpatrick D.A."/>
            <person name="Frisvad J.C."/>
            <person name="Nielsen K.L."/>
        </authorList>
    </citation>
    <scope>NUCLEOTIDE SEQUENCE</scope>
    <source>
        <strain evidence="2">IBT 34128</strain>
    </source>
</reference>
<sequence>MASGPIIDKLPRELLIQIFEEVSKPLPDGSNSHNAILSCLLCCRRWHDVAQQVLYHEVVLYDKTFKPFIQTFSPPFILSPNRPLEWTKSLTIYVDALGCSITPEGERLHPSPEEVIAYTNQTVLPLHIVPPILLQMPNLTTFSMIVMLGCCDYDAPAELIGRILSALPSSCVNLELDIDHVGFNAAGTGLAHVCEVLAKILPRLHDLRLSMGPICPALLCPKFDREGGIPGGGKPFVPPVFPHLRSLVINLSDFGNTSPCTEDRLEPPNDSEGTCVSMALPIALRQLCLLGSFPVIRHLWLVQTNHDQCPRSDDLSLYDSLMRRNIVTGKTLLMPHVDLPGANLDEHCYMMRTLDGRQLISNVFDALVKFTEGYAWQETLSGTRLPSAVLAPGSAADQRHAIIEDEIASFDGGYKAHPHGSCALWDLERMTGHRLIWAVERDQLVDVAPLHEWTPPGWKRVIGDNGEIGPLVPDDAPN</sequence>
<dbReference type="RefSeq" id="XP_056509919.1">
    <property type="nucleotide sequence ID" value="XM_056657119.1"/>
</dbReference>
<comment type="caution">
    <text evidence="2">The sequence shown here is derived from an EMBL/GenBank/DDBJ whole genome shotgun (WGS) entry which is preliminary data.</text>
</comment>
<gene>
    <name evidence="2" type="ORF">NUU61_006592</name>
</gene>
<evidence type="ECO:0000313" key="3">
    <source>
        <dbReference type="Proteomes" id="UP001141434"/>
    </source>
</evidence>
<keyword evidence="3" id="KW-1185">Reference proteome</keyword>
<dbReference type="EMBL" id="JAPMSZ010000009">
    <property type="protein sequence ID" value="KAJ5091722.1"/>
    <property type="molecule type" value="Genomic_DNA"/>
</dbReference>
<dbReference type="OrthoDB" id="4192220at2759"/>
<evidence type="ECO:0000259" key="1">
    <source>
        <dbReference type="Pfam" id="PF12937"/>
    </source>
</evidence>
<dbReference type="InterPro" id="IPR001810">
    <property type="entry name" value="F-box_dom"/>
</dbReference>